<dbReference type="Pfam" id="PF26639">
    <property type="entry name" value="Het-6_barrel"/>
    <property type="match status" value="1"/>
</dbReference>
<comment type="caution">
    <text evidence="6">The sequence shown here is derived from an EMBL/GenBank/DDBJ whole genome shotgun (WGS) entry which is preliminary data.</text>
</comment>
<evidence type="ECO:0000256" key="3">
    <source>
        <dbReference type="ARBA" id="ARBA00022692"/>
    </source>
</evidence>
<accession>A0A5Q3DG34</accession>
<dbReference type="GO" id="GO:0006865">
    <property type="term" value="P:amino acid transport"/>
    <property type="evidence" value="ECO:0007669"/>
    <property type="project" value="InterPro"/>
</dbReference>
<dbReference type="PANTHER" id="PTHR45649">
    <property type="entry name" value="AMINO-ACID PERMEASE BAT1"/>
    <property type="match status" value="1"/>
</dbReference>
<evidence type="ECO:0000313" key="6">
    <source>
        <dbReference type="EMBL" id="VTT65874.1"/>
    </source>
</evidence>
<sequence length="1157" mass="128519">MESQTPRDRNVHIDDSAALEQLGHKQELKRNFSKISLLGLAFAILNTWTALSASISLALPSGGPSSVIWGLIVAGICNLCLAAPLAEMLSAYPTAGGQYHWAALIAWPKWSRGISYVTGWINAAGYVVLTATAPLLGSTFVIDSITFMHPTYEAKAWHQFLIYLAFTIIALVINAFATRILPLFNKAAFLWSISGFIIISITVLACAAPDYQSGAFVYGKFINEVGWPDGVSWMLGLLQGAFALTGFDAAAHMIEEIPNARKEGPRIMIWCILIGMLSGFIFLSCLLFVLKDVQTVIESPAGALLQMYFDATNSKAGSICLIVFSIVCMVFTATAIMTTSARMTYAFSRDRGLPFSHIWAKYNDALEVPLNALLWTTAWVIIFGLILLGSSSAFNAITAASVVALGVTYAIPPAIHLLRGGNLLPEDRPFKLSAPVRWVCSLVGIAWAILTTVLFVFPPELPVTATNMNYCIAAFGVILLIAVGTWIVDGRKHYKGPLIEINMDGATLEGAFEMVYKYDSLLLRGQIRLLKIIPGTQNAVVSSHMSVINLDDNPTYKCLSYTWGEPGGDETDESWSKPSQTILVDGFEIHIRQNLYNALIALCQSGILGPIWIDALCINQNDIEERNAQVSQMANIYKSAEEVIVWLGHEREYTQTAVACFQRLPITRQELLSDEHIVLRDQALASCSFTDSELLAMTRFFTDHAWFGRTWTLQEMWLARELTFMCGTIYASVDVILAGSSIAHDSYSSRSVTEDIQRTPAITWLMNFTYDLIAKLRKEVDETSPSPLGFEVDYHRARHATDPRDKVYGLLAISDTTTADDYMEPVVADYSKPVRQVFSIAAAHCLLNTTSWRGLSYIGDRSRYRIPDLPSWVPDYTQAIPWRLLQRRSEDTFKTATRQQVCIEYDTNSPYTIYSPYSYFDTITAVTTAYWEDIEGYSQMTEILNLALNPFPVKAFGEDNVLSVLARTLTADQAGIYDYDSYDFVGQFGEMIYGMLWLSISKNPDMVSELLKNPKASLSKALISIGIQDRGDLLSSLLHPYRQLCRTEEQIEPESKPTESQDQSLKARTSLIQLDWGSASHKRSLFRTKKGYLGLAPQTIKVGDEVGILQGAEVPHVFRRVSGSETSLSLVGDAYVYGIMHGELESEDLEFRMVQLV</sequence>
<dbReference type="GO" id="GO:0022857">
    <property type="term" value="F:transmembrane transporter activity"/>
    <property type="evidence" value="ECO:0007669"/>
    <property type="project" value="InterPro"/>
</dbReference>
<keyword evidence="5" id="KW-0472">Membrane</keyword>
<keyword evidence="3" id="KW-0812">Transmembrane</keyword>
<dbReference type="GO" id="GO:0016020">
    <property type="term" value="C:membrane"/>
    <property type="evidence" value="ECO:0007669"/>
    <property type="project" value="UniProtKB-SubCell"/>
</dbReference>
<dbReference type="InterPro" id="IPR004840">
    <property type="entry name" value="Amino_acid_permease_CS"/>
</dbReference>
<dbReference type="Proteomes" id="UP000760494">
    <property type="component" value="Unassembled WGS sequence"/>
</dbReference>
<dbReference type="AlphaFoldDB" id="A0A5Q3DG34"/>
<keyword evidence="2" id="KW-0813">Transport</keyword>
<evidence type="ECO:0000256" key="2">
    <source>
        <dbReference type="ARBA" id="ARBA00022448"/>
    </source>
</evidence>
<protein>
    <submittedName>
        <fullName evidence="6">Uncharacterized protein</fullName>
    </submittedName>
</protein>
<dbReference type="PANTHER" id="PTHR45649:SF14">
    <property type="entry name" value="GABA PERMEASE"/>
    <property type="match status" value="1"/>
</dbReference>
<reference evidence="6" key="1">
    <citation type="submission" date="2019-05" db="EMBL/GenBank/DDBJ databases">
        <authorList>
            <person name="Piombo E."/>
        </authorList>
    </citation>
    <scope>NUCLEOTIDE SEQUENCE</scope>
    <source>
        <strain evidence="6">C2S</strain>
    </source>
</reference>
<evidence type="ECO:0000256" key="1">
    <source>
        <dbReference type="ARBA" id="ARBA00004141"/>
    </source>
</evidence>
<evidence type="ECO:0000313" key="7">
    <source>
        <dbReference type="Proteomes" id="UP000760494"/>
    </source>
</evidence>
<organism evidence="6 7">
    <name type="scientific">Fusarium fujikuroi</name>
    <name type="common">Bakanae and foot rot disease fungus</name>
    <name type="synonym">Gibberella fujikuroi</name>
    <dbReference type="NCBI Taxonomy" id="5127"/>
    <lineage>
        <taxon>Eukaryota</taxon>
        <taxon>Fungi</taxon>
        <taxon>Dikarya</taxon>
        <taxon>Ascomycota</taxon>
        <taxon>Pezizomycotina</taxon>
        <taxon>Sordariomycetes</taxon>
        <taxon>Hypocreomycetidae</taxon>
        <taxon>Hypocreales</taxon>
        <taxon>Nectriaceae</taxon>
        <taxon>Fusarium</taxon>
        <taxon>Fusarium fujikuroi species complex</taxon>
    </lineage>
</organism>
<dbReference type="InterPro" id="IPR002293">
    <property type="entry name" value="AA/rel_permease1"/>
</dbReference>
<dbReference type="Gene3D" id="1.20.1740.10">
    <property type="entry name" value="Amino acid/polyamine transporter I"/>
    <property type="match status" value="1"/>
</dbReference>
<name>A0A5Q3DG34_FUSFU</name>
<keyword evidence="4" id="KW-1133">Transmembrane helix</keyword>
<dbReference type="PROSITE" id="PS00218">
    <property type="entry name" value="AMINO_ACID_PERMEASE_1"/>
    <property type="match status" value="1"/>
</dbReference>
<gene>
    <name evidence="6" type="ORF">C2S_6182</name>
</gene>
<dbReference type="Pfam" id="PF13520">
    <property type="entry name" value="AA_permease_2"/>
    <property type="match status" value="1"/>
</dbReference>
<evidence type="ECO:0000256" key="5">
    <source>
        <dbReference type="ARBA" id="ARBA00023136"/>
    </source>
</evidence>
<dbReference type="EMBL" id="CABFJX010000157">
    <property type="protein sequence ID" value="VTT65874.1"/>
    <property type="molecule type" value="Genomic_DNA"/>
</dbReference>
<dbReference type="Pfam" id="PF06985">
    <property type="entry name" value="HET"/>
    <property type="match status" value="1"/>
</dbReference>
<evidence type="ECO:0000256" key="4">
    <source>
        <dbReference type="ARBA" id="ARBA00022989"/>
    </source>
</evidence>
<dbReference type="InterPro" id="IPR010730">
    <property type="entry name" value="HET"/>
</dbReference>
<comment type="subcellular location">
    <subcellularLocation>
        <location evidence="1">Membrane</location>
        <topology evidence="1">Multi-pass membrane protein</topology>
    </subcellularLocation>
</comment>
<proteinExistence type="predicted"/>